<dbReference type="InterPro" id="IPR015102">
    <property type="entry name" value="Tscrpt_reg_HTH_FeoC"/>
</dbReference>
<accession>A0ABV8MLN4</accession>
<evidence type="ECO:0000313" key="2">
    <source>
        <dbReference type="EMBL" id="MFC4159043.1"/>
    </source>
</evidence>
<dbReference type="InterPro" id="IPR036390">
    <property type="entry name" value="WH_DNA-bd_sf"/>
</dbReference>
<dbReference type="Proteomes" id="UP001595791">
    <property type="component" value="Unassembled WGS sequence"/>
</dbReference>
<proteinExistence type="predicted"/>
<evidence type="ECO:0000313" key="3">
    <source>
        <dbReference type="Proteomes" id="UP001595791"/>
    </source>
</evidence>
<evidence type="ECO:0000259" key="1">
    <source>
        <dbReference type="Pfam" id="PF09012"/>
    </source>
</evidence>
<comment type="caution">
    <text evidence="2">The sequence shown here is derived from an EMBL/GenBank/DDBJ whole genome shotgun (WGS) entry which is preliminary data.</text>
</comment>
<sequence length="87" mass="9664">MLLADLRKRLIETGALPLRQLSRQSGLSEEALLERLQPWLRKGRVVLVERRLPSCARSCGGCAGSSGCEGEQWIEWQADEKASTKLA</sequence>
<gene>
    <name evidence="2" type="ORF">ACFOW7_06695</name>
</gene>
<protein>
    <submittedName>
        <fullName evidence="2">FeoC-like transcriptional regulator</fullName>
    </submittedName>
</protein>
<feature type="domain" description="Transcriptional regulator HTH-type FeoC" evidence="1">
    <location>
        <begin position="3"/>
        <end position="65"/>
    </location>
</feature>
<reference evidence="3" key="1">
    <citation type="journal article" date="2019" name="Int. J. Syst. Evol. Microbiol.">
        <title>The Global Catalogue of Microorganisms (GCM) 10K type strain sequencing project: providing services to taxonomists for standard genome sequencing and annotation.</title>
        <authorList>
            <consortium name="The Broad Institute Genomics Platform"/>
            <consortium name="The Broad Institute Genome Sequencing Center for Infectious Disease"/>
            <person name="Wu L."/>
            <person name="Ma J."/>
        </authorList>
    </citation>
    <scope>NUCLEOTIDE SEQUENCE [LARGE SCALE GENOMIC DNA]</scope>
    <source>
        <strain evidence="3">LMG 29894</strain>
    </source>
</reference>
<keyword evidence="3" id="KW-1185">Reference proteome</keyword>
<dbReference type="SUPFAM" id="SSF46785">
    <property type="entry name" value="Winged helix' DNA-binding domain"/>
    <property type="match status" value="1"/>
</dbReference>
<dbReference type="RefSeq" id="WP_378162366.1">
    <property type="nucleotide sequence ID" value="NZ_JBHSBU010000001.1"/>
</dbReference>
<dbReference type="Gene3D" id="1.10.10.10">
    <property type="entry name" value="Winged helix-like DNA-binding domain superfamily/Winged helix DNA-binding domain"/>
    <property type="match status" value="1"/>
</dbReference>
<name>A0ABV8MLN4_9NEIS</name>
<dbReference type="InterPro" id="IPR036388">
    <property type="entry name" value="WH-like_DNA-bd_sf"/>
</dbReference>
<organism evidence="2 3">
    <name type="scientific">Chitinimonas lacunae</name>
    <dbReference type="NCBI Taxonomy" id="1963018"/>
    <lineage>
        <taxon>Bacteria</taxon>
        <taxon>Pseudomonadati</taxon>
        <taxon>Pseudomonadota</taxon>
        <taxon>Betaproteobacteria</taxon>
        <taxon>Neisseriales</taxon>
        <taxon>Chitinibacteraceae</taxon>
        <taxon>Chitinimonas</taxon>
    </lineage>
</organism>
<dbReference type="EMBL" id="JBHSBU010000001">
    <property type="protein sequence ID" value="MFC4159043.1"/>
    <property type="molecule type" value="Genomic_DNA"/>
</dbReference>
<dbReference type="Pfam" id="PF09012">
    <property type="entry name" value="FeoC"/>
    <property type="match status" value="1"/>
</dbReference>